<evidence type="ECO:0000313" key="2">
    <source>
        <dbReference type="EMBL" id="MFC7371675.1"/>
    </source>
</evidence>
<dbReference type="GO" id="GO:0016746">
    <property type="term" value="F:acyltransferase activity"/>
    <property type="evidence" value="ECO:0007669"/>
    <property type="project" value="UniProtKB-KW"/>
</dbReference>
<dbReference type="Gene3D" id="3.40.630.30">
    <property type="match status" value="1"/>
</dbReference>
<dbReference type="Proteomes" id="UP001596549">
    <property type="component" value="Unassembled WGS sequence"/>
</dbReference>
<sequence>MVTLTEINADNWYECCQLQLTKEQEAYMEPNAVSIAQSKFQPSLKAYAIYHYKQMAGFLMFNSEPEELGGHWVYRIMIDQAFQGKGIGKQATSLMIAEMEKLPGVKNIVVGYHPDNMGAHRLYKSLGFVDHGDRFGKEMAVVKPLKTLPRVK</sequence>
<keyword evidence="2" id="KW-0808">Transferase</keyword>
<dbReference type="PANTHER" id="PTHR43617">
    <property type="entry name" value="L-AMINO ACID N-ACETYLTRANSFERASE"/>
    <property type="match status" value="1"/>
</dbReference>
<comment type="caution">
    <text evidence="2">The sequence shown here is derived from an EMBL/GenBank/DDBJ whole genome shotgun (WGS) entry which is preliminary data.</text>
</comment>
<reference evidence="3" key="1">
    <citation type="journal article" date="2019" name="Int. J. Syst. Evol. Microbiol.">
        <title>The Global Catalogue of Microorganisms (GCM) 10K type strain sequencing project: providing services to taxonomists for standard genome sequencing and annotation.</title>
        <authorList>
            <consortium name="The Broad Institute Genomics Platform"/>
            <consortium name="The Broad Institute Genome Sequencing Center for Infectious Disease"/>
            <person name="Wu L."/>
            <person name="Ma J."/>
        </authorList>
    </citation>
    <scope>NUCLEOTIDE SEQUENCE [LARGE SCALE GENOMIC DNA]</scope>
    <source>
        <strain evidence="3">NBRC 106396</strain>
    </source>
</reference>
<dbReference type="EMBL" id="JBHTCP010000013">
    <property type="protein sequence ID" value="MFC7371675.1"/>
    <property type="molecule type" value="Genomic_DNA"/>
</dbReference>
<proteinExistence type="predicted"/>
<dbReference type="SUPFAM" id="SSF55729">
    <property type="entry name" value="Acyl-CoA N-acyltransferases (Nat)"/>
    <property type="match status" value="1"/>
</dbReference>
<accession>A0ABW2NPP7</accession>
<protein>
    <submittedName>
        <fullName evidence="2">GNAT family N-acetyltransferase</fullName>
        <ecNumber evidence="2">2.3.-.-</ecNumber>
    </submittedName>
</protein>
<keyword evidence="3" id="KW-1185">Reference proteome</keyword>
<name>A0ABW2NPP7_9BACL</name>
<dbReference type="EC" id="2.3.-.-" evidence="2"/>
<keyword evidence="2" id="KW-0012">Acyltransferase</keyword>
<feature type="domain" description="N-acetyltransferase" evidence="1">
    <location>
        <begin position="1"/>
        <end position="149"/>
    </location>
</feature>
<dbReference type="PROSITE" id="PS51186">
    <property type="entry name" value="GNAT"/>
    <property type="match status" value="1"/>
</dbReference>
<evidence type="ECO:0000313" key="3">
    <source>
        <dbReference type="Proteomes" id="UP001596549"/>
    </source>
</evidence>
<organism evidence="2 3">
    <name type="scientific">Fictibacillus iocasae</name>
    <dbReference type="NCBI Taxonomy" id="2715437"/>
    <lineage>
        <taxon>Bacteria</taxon>
        <taxon>Bacillati</taxon>
        <taxon>Bacillota</taxon>
        <taxon>Bacilli</taxon>
        <taxon>Bacillales</taxon>
        <taxon>Fictibacillaceae</taxon>
        <taxon>Fictibacillus</taxon>
    </lineage>
</organism>
<dbReference type="Pfam" id="PF00583">
    <property type="entry name" value="Acetyltransf_1"/>
    <property type="match status" value="1"/>
</dbReference>
<dbReference type="RefSeq" id="WP_379748461.1">
    <property type="nucleotide sequence ID" value="NZ_JBHTCP010000013.1"/>
</dbReference>
<dbReference type="CDD" id="cd04301">
    <property type="entry name" value="NAT_SF"/>
    <property type="match status" value="1"/>
</dbReference>
<dbReference type="InterPro" id="IPR000182">
    <property type="entry name" value="GNAT_dom"/>
</dbReference>
<gene>
    <name evidence="2" type="ORF">ACFQPF_08300</name>
</gene>
<dbReference type="InterPro" id="IPR050276">
    <property type="entry name" value="MshD_Acetyltransferase"/>
</dbReference>
<dbReference type="InterPro" id="IPR016181">
    <property type="entry name" value="Acyl_CoA_acyltransferase"/>
</dbReference>
<evidence type="ECO:0000259" key="1">
    <source>
        <dbReference type="PROSITE" id="PS51186"/>
    </source>
</evidence>